<evidence type="ECO:0000313" key="3">
    <source>
        <dbReference type="EMBL" id="MBW4362037.1"/>
    </source>
</evidence>
<protein>
    <submittedName>
        <fullName evidence="3">AraC family transcriptional regulator</fullName>
    </submittedName>
</protein>
<dbReference type="InterPro" id="IPR018060">
    <property type="entry name" value="HTH_AraC"/>
</dbReference>
<reference evidence="3 4" key="1">
    <citation type="submission" date="2021-07" db="EMBL/GenBank/DDBJ databases">
        <title>Flavobacterium sp. nov. isolated from sediment on the Taihu Lake.</title>
        <authorList>
            <person name="Qu J.-H."/>
        </authorList>
    </citation>
    <scope>NUCLEOTIDE SEQUENCE [LARGE SCALE GENOMIC DNA]</scope>
    <source>
        <strain evidence="3 4">NAS39</strain>
    </source>
</reference>
<dbReference type="PANTHER" id="PTHR43280:SF2">
    <property type="entry name" value="HTH-TYPE TRANSCRIPTIONAL REGULATOR EXSA"/>
    <property type="match status" value="1"/>
</dbReference>
<comment type="caution">
    <text evidence="3">The sequence shown here is derived from an EMBL/GenBank/DDBJ whole genome shotgun (WGS) entry which is preliminary data.</text>
</comment>
<dbReference type="SMART" id="SM00342">
    <property type="entry name" value="HTH_ARAC"/>
    <property type="match status" value="1"/>
</dbReference>
<evidence type="ECO:0000256" key="1">
    <source>
        <dbReference type="ARBA" id="ARBA00023125"/>
    </source>
</evidence>
<dbReference type="EMBL" id="JAHWYN010000017">
    <property type="protein sequence ID" value="MBW4362037.1"/>
    <property type="molecule type" value="Genomic_DNA"/>
</dbReference>
<gene>
    <name evidence="3" type="ORF">KZH69_16225</name>
</gene>
<dbReference type="RefSeq" id="WP_219318526.1">
    <property type="nucleotide sequence ID" value="NZ_JAHWYN010000017.1"/>
</dbReference>
<keyword evidence="1" id="KW-0238">DNA-binding</keyword>
<dbReference type="Proteomes" id="UP000812031">
    <property type="component" value="Unassembled WGS sequence"/>
</dbReference>
<name>A0ABS6XZD9_9FLAO</name>
<dbReference type="Pfam" id="PF12833">
    <property type="entry name" value="HTH_18"/>
    <property type="match status" value="1"/>
</dbReference>
<dbReference type="PANTHER" id="PTHR43280">
    <property type="entry name" value="ARAC-FAMILY TRANSCRIPTIONAL REGULATOR"/>
    <property type="match status" value="1"/>
</dbReference>
<organism evidence="3 4">
    <name type="scientific">Flavobacterium taihuense</name>
    <dbReference type="NCBI Taxonomy" id="2857508"/>
    <lineage>
        <taxon>Bacteria</taxon>
        <taxon>Pseudomonadati</taxon>
        <taxon>Bacteroidota</taxon>
        <taxon>Flavobacteriia</taxon>
        <taxon>Flavobacteriales</taxon>
        <taxon>Flavobacteriaceae</taxon>
        <taxon>Flavobacterium</taxon>
    </lineage>
</organism>
<accession>A0ABS6XZD9</accession>
<evidence type="ECO:0000313" key="4">
    <source>
        <dbReference type="Proteomes" id="UP000812031"/>
    </source>
</evidence>
<sequence>MSADERLMERMFDIIKKNMDNPALSVEMISDELKISRAQLHRKMKGIIDQTPVDLVRSIRMNHAATLLTTTDLKTYEVAYAVGSNSQSYFSSSFS</sequence>
<feature type="domain" description="HTH araC/xylS-type" evidence="2">
    <location>
        <begin position="9"/>
        <end position="95"/>
    </location>
</feature>
<proteinExistence type="predicted"/>
<evidence type="ECO:0000259" key="2">
    <source>
        <dbReference type="PROSITE" id="PS01124"/>
    </source>
</evidence>
<dbReference type="PROSITE" id="PS01124">
    <property type="entry name" value="HTH_ARAC_FAMILY_2"/>
    <property type="match status" value="1"/>
</dbReference>
<keyword evidence="4" id="KW-1185">Reference proteome</keyword>